<dbReference type="Proteomes" id="UP001595443">
    <property type="component" value="Unassembled WGS sequence"/>
</dbReference>
<dbReference type="PANTHER" id="PTHR43345:SF2">
    <property type="entry name" value="3-ISOPROPYLMALATE DEHYDRATASE SMALL SUBUNIT 1"/>
    <property type="match status" value="1"/>
</dbReference>
<dbReference type="InterPro" id="IPR015928">
    <property type="entry name" value="Aconitase/3IPM_dehydase_swvl"/>
</dbReference>
<keyword evidence="5" id="KW-1185">Reference proteome</keyword>
<name>A0ABV7AK76_9RHOB</name>
<dbReference type="PANTHER" id="PTHR43345">
    <property type="entry name" value="3-ISOPROPYLMALATE DEHYDRATASE SMALL SUBUNIT 2-RELATED-RELATED"/>
    <property type="match status" value="1"/>
</dbReference>
<evidence type="ECO:0000256" key="1">
    <source>
        <dbReference type="ARBA" id="ARBA00009869"/>
    </source>
</evidence>
<keyword evidence="2" id="KW-0456">Lyase</keyword>
<dbReference type="EMBL" id="JBHRSK010000013">
    <property type="protein sequence ID" value="MFC2969523.1"/>
    <property type="molecule type" value="Genomic_DNA"/>
</dbReference>
<dbReference type="InterPro" id="IPR000573">
    <property type="entry name" value="AconitaseA/IPMdHydase_ssu_swvl"/>
</dbReference>
<evidence type="ECO:0000256" key="2">
    <source>
        <dbReference type="ARBA" id="ARBA00023239"/>
    </source>
</evidence>
<feature type="domain" description="Aconitase A/isopropylmalate dehydratase small subunit swivel" evidence="3">
    <location>
        <begin position="35"/>
        <end position="96"/>
    </location>
</feature>
<dbReference type="InterPro" id="IPR011827">
    <property type="entry name" value="LeuD_type2/HacB/DmdB"/>
</dbReference>
<comment type="caution">
    <text evidence="4">The sequence shown here is derived from an EMBL/GenBank/DDBJ whole genome shotgun (WGS) entry which is preliminary data.</text>
</comment>
<dbReference type="SUPFAM" id="SSF52016">
    <property type="entry name" value="LeuD/IlvD-like"/>
    <property type="match status" value="1"/>
</dbReference>
<dbReference type="InterPro" id="IPR050075">
    <property type="entry name" value="LeuD"/>
</dbReference>
<comment type="similarity">
    <text evidence="1">Belongs to the LeuD family. LeuD type 2 subfamily.</text>
</comment>
<sequence>MGRVWRLGDNIDTDALAPGRFMHRPIEELAQNCLIDTAPDFAAQAAPGDVIVAGRNFGLGSSREQAAQALKMRGLQGVVATSFAGLFHRNAINLGLPVFTIVSGPLPEAGAEATLDVDAARLCHAGGDLVLEPIPDFLIEMIRDGGLVPHLEKRLAGEGRR</sequence>
<dbReference type="Gene3D" id="3.20.19.10">
    <property type="entry name" value="Aconitase, domain 4"/>
    <property type="match status" value="1"/>
</dbReference>
<organism evidence="4 5">
    <name type="scientific">Acidimangrovimonas pyrenivorans</name>
    <dbReference type="NCBI Taxonomy" id="2030798"/>
    <lineage>
        <taxon>Bacteria</taxon>
        <taxon>Pseudomonadati</taxon>
        <taxon>Pseudomonadota</taxon>
        <taxon>Alphaproteobacteria</taxon>
        <taxon>Rhodobacterales</taxon>
        <taxon>Paracoccaceae</taxon>
        <taxon>Acidimangrovimonas</taxon>
    </lineage>
</organism>
<evidence type="ECO:0000313" key="5">
    <source>
        <dbReference type="Proteomes" id="UP001595443"/>
    </source>
</evidence>
<evidence type="ECO:0000313" key="4">
    <source>
        <dbReference type="EMBL" id="MFC2969523.1"/>
    </source>
</evidence>
<accession>A0ABV7AK76</accession>
<protein>
    <submittedName>
        <fullName evidence="4">3-isopropylmalate dehydratase</fullName>
    </submittedName>
</protein>
<dbReference type="Pfam" id="PF00694">
    <property type="entry name" value="Aconitase_C"/>
    <property type="match status" value="1"/>
</dbReference>
<dbReference type="RefSeq" id="WP_377834232.1">
    <property type="nucleotide sequence ID" value="NZ_JBHRSK010000013.1"/>
</dbReference>
<gene>
    <name evidence="4" type="ORF">ACFOES_15595</name>
</gene>
<evidence type="ECO:0000259" key="3">
    <source>
        <dbReference type="Pfam" id="PF00694"/>
    </source>
</evidence>
<reference evidence="5" key="1">
    <citation type="journal article" date="2019" name="Int. J. Syst. Evol. Microbiol.">
        <title>The Global Catalogue of Microorganisms (GCM) 10K type strain sequencing project: providing services to taxonomists for standard genome sequencing and annotation.</title>
        <authorList>
            <consortium name="The Broad Institute Genomics Platform"/>
            <consortium name="The Broad Institute Genome Sequencing Center for Infectious Disease"/>
            <person name="Wu L."/>
            <person name="Ma J."/>
        </authorList>
    </citation>
    <scope>NUCLEOTIDE SEQUENCE [LARGE SCALE GENOMIC DNA]</scope>
    <source>
        <strain evidence="5">KCTC 62192</strain>
    </source>
</reference>
<dbReference type="NCBIfam" id="TIGR02087">
    <property type="entry name" value="LEUD_arch"/>
    <property type="match status" value="1"/>
</dbReference>
<proteinExistence type="inferred from homology"/>